<name>A0A2K3DS80_CHLRE</name>
<dbReference type="PANTHER" id="PTHR16128">
    <property type="entry name" value="FAD/NAD(P)-BINDING OXIDOREDUCTASE FAMILY PROTEIN"/>
    <property type="match status" value="1"/>
</dbReference>
<proteinExistence type="predicted"/>
<feature type="compositionally biased region" description="Gly residues" evidence="1">
    <location>
        <begin position="119"/>
        <end position="135"/>
    </location>
</feature>
<accession>A0A2K3DS80</accession>
<sequence>MGKNMPGGRMSTRFTSGGHQYDHGCQFFKATSPAMKKLVAEWVAAGVVAEWRPKLGVYDASSGVFKRREELSAAELQAAGSGFFDSLSPASGPMYVAKPSMDTLVAHLLEQCPARGGTGAAAGAAAGGGGGAGAGGDEDEGGGGWGEGANTLRLNTRVRKARFTDGKWYLAGERVQVGSNGGVDPGLPAGELWNLGVFDALLITDSQVARPGSPGQITFEGGTAALSALVARLAALTRVPLFSLMVGWPPNVAGALLPGDAVHVVGGSAVQWVANDTSKPGRERDDGLTCWVAVTKPEFAAKLIGDIGPLASLPPAGPDYNAKKAQEVWAGMQADLRAAMGIRPLNRPKYLSAHRWGSAFTSTPLGVPAVWEADGRWAAAGDFCNGAGVEQALTSGAAAAEAVAGMLGLPGLTGAAAGGSSSGSGATPTRR</sequence>
<reference evidence="2 3" key="1">
    <citation type="journal article" date="2007" name="Science">
        <title>The Chlamydomonas genome reveals the evolution of key animal and plant functions.</title>
        <authorList>
            <person name="Merchant S.S."/>
            <person name="Prochnik S.E."/>
            <person name="Vallon O."/>
            <person name="Harris E.H."/>
            <person name="Karpowicz S.J."/>
            <person name="Witman G.B."/>
            <person name="Terry A."/>
            <person name="Salamov A."/>
            <person name="Fritz-Laylin L.K."/>
            <person name="Marechal-Drouard L."/>
            <person name="Marshall W.F."/>
            <person name="Qu L.H."/>
            <person name="Nelson D.R."/>
            <person name="Sanderfoot A.A."/>
            <person name="Spalding M.H."/>
            <person name="Kapitonov V.V."/>
            <person name="Ren Q."/>
            <person name="Ferris P."/>
            <person name="Lindquist E."/>
            <person name="Shapiro H."/>
            <person name="Lucas S.M."/>
            <person name="Grimwood J."/>
            <person name="Schmutz J."/>
            <person name="Cardol P."/>
            <person name="Cerutti H."/>
            <person name="Chanfreau G."/>
            <person name="Chen C.L."/>
            <person name="Cognat V."/>
            <person name="Croft M.T."/>
            <person name="Dent R."/>
            <person name="Dutcher S."/>
            <person name="Fernandez E."/>
            <person name="Fukuzawa H."/>
            <person name="Gonzalez-Ballester D."/>
            <person name="Gonzalez-Halphen D."/>
            <person name="Hallmann A."/>
            <person name="Hanikenne M."/>
            <person name="Hippler M."/>
            <person name="Inwood W."/>
            <person name="Jabbari K."/>
            <person name="Kalanon M."/>
            <person name="Kuras R."/>
            <person name="Lefebvre P.A."/>
            <person name="Lemaire S.D."/>
            <person name="Lobanov A.V."/>
            <person name="Lohr M."/>
            <person name="Manuell A."/>
            <person name="Meier I."/>
            <person name="Mets L."/>
            <person name="Mittag M."/>
            <person name="Mittelmeier T."/>
            <person name="Moroney J.V."/>
            <person name="Moseley J."/>
            <person name="Napoli C."/>
            <person name="Nedelcu A.M."/>
            <person name="Niyogi K."/>
            <person name="Novoselov S.V."/>
            <person name="Paulsen I.T."/>
            <person name="Pazour G."/>
            <person name="Purton S."/>
            <person name="Ral J.P."/>
            <person name="Riano-Pachon D.M."/>
            <person name="Riekhof W."/>
            <person name="Rymarquis L."/>
            <person name="Schroda M."/>
            <person name="Stern D."/>
            <person name="Umen J."/>
            <person name="Willows R."/>
            <person name="Wilson N."/>
            <person name="Zimmer S.L."/>
            <person name="Allmer J."/>
            <person name="Balk J."/>
            <person name="Bisova K."/>
            <person name="Chen C.J."/>
            <person name="Elias M."/>
            <person name="Gendler K."/>
            <person name="Hauser C."/>
            <person name="Lamb M.R."/>
            <person name="Ledford H."/>
            <person name="Long J.C."/>
            <person name="Minagawa J."/>
            <person name="Page M.D."/>
            <person name="Pan J."/>
            <person name="Pootakham W."/>
            <person name="Roje S."/>
            <person name="Rose A."/>
            <person name="Stahlberg E."/>
            <person name="Terauchi A.M."/>
            <person name="Yang P."/>
            <person name="Ball S."/>
            <person name="Bowler C."/>
            <person name="Dieckmann C.L."/>
            <person name="Gladyshev V.N."/>
            <person name="Green P."/>
            <person name="Jorgensen R."/>
            <person name="Mayfield S."/>
            <person name="Mueller-Roeber B."/>
            <person name="Rajamani S."/>
            <person name="Sayre R.T."/>
            <person name="Brokstein P."/>
            <person name="Dubchak I."/>
            <person name="Goodstein D."/>
            <person name="Hornick L."/>
            <person name="Huang Y.W."/>
            <person name="Jhaveri J."/>
            <person name="Luo Y."/>
            <person name="Martinez D."/>
            <person name="Ngau W.C."/>
            <person name="Otillar B."/>
            <person name="Poliakov A."/>
            <person name="Porter A."/>
            <person name="Szajkowski L."/>
            <person name="Werner G."/>
            <person name="Zhou K."/>
            <person name="Grigoriev I.V."/>
            <person name="Rokhsar D.S."/>
            <person name="Grossman A.R."/>
        </authorList>
    </citation>
    <scope>NUCLEOTIDE SEQUENCE [LARGE SCALE GENOMIC DNA]</scope>
    <source>
        <strain evidence="3">CC-503</strain>
    </source>
</reference>
<protein>
    <recommendedName>
        <fullName evidence="4">Amine oxidase domain-containing protein</fullName>
    </recommendedName>
</protein>
<dbReference type="InterPro" id="IPR036188">
    <property type="entry name" value="FAD/NAD-bd_sf"/>
</dbReference>
<dbReference type="Gramene" id="PNW83389">
    <property type="protein sequence ID" value="PNW83389"/>
    <property type="gene ID" value="CHLRE_05g245150v5"/>
</dbReference>
<dbReference type="OrthoDB" id="2161133at2759"/>
<dbReference type="ExpressionAtlas" id="A0A2K3DS80">
    <property type="expression patterns" value="baseline"/>
</dbReference>
<dbReference type="SUPFAM" id="SSF51905">
    <property type="entry name" value="FAD/NAD(P)-binding domain"/>
    <property type="match status" value="1"/>
</dbReference>
<organism evidence="2 3">
    <name type="scientific">Chlamydomonas reinhardtii</name>
    <name type="common">Chlamydomonas smithii</name>
    <dbReference type="NCBI Taxonomy" id="3055"/>
    <lineage>
        <taxon>Eukaryota</taxon>
        <taxon>Viridiplantae</taxon>
        <taxon>Chlorophyta</taxon>
        <taxon>core chlorophytes</taxon>
        <taxon>Chlorophyceae</taxon>
        <taxon>CS clade</taxon>
        <taxon>Chlamydomonadales</taxon>
        <taxon>Chlamydomonadaceae</taxon>
        <taxon>Chlamydomonas</taxon>
    </lineage>
</organism>
<dbReference type="GeneID" id="5726298"/>
<dbReference type="Gene3D" id="3.90.660.10">
    <property type="match status" value="2"/>
</dbReference>
<dbReference type="AlphaFoldDB" id="A0A2K3DS80"/>
<dbReference type="InParanoid" id="A0A2K3DS80"/>
<dbReference type="RefSeq" id="XP_042924658.1">
    <property type="nucleotide sequence ID" value="XM_043062490.1"/>
</dbReference>
<dbReference type="STRING" id="3055.A0A2K3DS80"/>
<evidence type="ECO:0008006" key="4">
    <source>
        <dbReference type="Google" id="ProtNLM"/>
    </source>
</evidence>
<gene>
    <name evidence="2" type="ORF">CHLRE_05g245150v5</name>
</gene>
<evidence type="ECO:0000256" key="1">
    <source>
        <dbReference type="SAM" id="MobiDB-lite"/>
    </source>
</evidence>
<dbReference type="EMBL" id="CM008966">
    <property type="protein sequence ID" value="PNW83389.1"/>
    <property type="molecule type" value="Genomic_DNA"/>
</dbReference>
<keyword evidence="3" id="KW-1185">Reference proteome</keyword>
<dbReference type="KEGG" id="cre:CHLRE_05g245150v5"/>
<dbReference type="PANTHER" id="PTHR16128:SF5">
    <property type="entry name" value="FAD_NAD(P)-BINDING OXIDOREDUCTASE FAMILY PROTEIN"/>
    <property type="match status" value="1"/>
</dbReference>
<dbReference type="Gene3D" id="3.50.50.60">
    <property type="entry name" value="FAD/NAD(P)-binding domain"/>
    <property type="match status" value="2"/>
</dbReference>
<evidence type="ECO:0000313" key="2">
    <source>
        <dbReference type="EMBL" id="PNW83389.1"/>
    </source>
</evidence>
<feature type="region of interest" description="Disordered" evidence="1">
    <location>
        <begin position="119"/>
        <end position="148"/>
    </location>
</feature>
<evidence type="ECO:0000313" key="3">
    <source>
        <dbReference type="Proteomes" id="UP000006906"/>
    </source>
</evidence>
<dbReference type="Proteomes" id="UP000006906">
    <property type="component" value="Chromosome 5"/>
</dbReference>